<sequence length="372" mass="41879">MGVSADTVRMGLSDCSLLGLLLSIGVSACWGGCPCSDPALCQPIRDTRDFEVYVFYVGGENWKNYDWAHVTTVALFAPYDPELMCFAHSKGARFVLKGDIPLKDIVAPDSRSAWIEQQVTLAKAQYMDGINLDIEQTVLPGSEEYYALTALVKETTEAFHREIPGSQVTFDVAWSPAWIDLRCYNYTGIADLCDFLFVMSYDEQSQIWTECIAGANAPFNQTIQGYEKFINIGIDPKKLVMGVPWYGYDYSCLHLTEDNQCKIEKKPFRGAECSDAAGRQVPYRTIMKQVNASLSGRLWDDVQKAPFYHYKDEKGDTHQVWYDDPESISLKVTYIKKLGLRGIGMWNGDTLDYSNDPIAQQQTAAMWKALLP</sequence>
<evidence type="ECO:0000256" key="4">
    <source>
        <dbReference type="ARBA" id="ARBA00022801"/>
    </source>
</evidence>
<dbReference type="GO" id="GO:0005615">
    <property type="term" value="C:extracellular space"/>
    <property type="evidence" value="ECO:0007669"/>
    <property type="project" value="TreeGrafter"/>
</dbReference>
<evidence type="ECO:0000256" key="3">
    <source>
        <dbReference type="ARBA" id="ARBA00022729"/>
    </source>
</evidence>
<name>A0A8J6F9W6_ELECQ</name>
<dbReference type="InterPro" id="IPR011583">
    <property type="entry name" value="Chitinase_II/V-like_cat"/>
</dbReference>
<dbReference type="GO" id="GO:0008061">
    <property type="term" value="F:chitin binding"/>
    <property type="evidence" value="ECO:0007669"/>
    <property type="project" value="InterPro"/>
</dbReference>
<keyword evidence="3 11" id="KW-0732">Signal</keyword>
<evidence type="ECO:0000259" key="12">
    <source>
        <dbReference type="PROSITE" id="PS51910"/>
    </source>
</evidence>
<dbReference type="PROSITE" id="PS01095">
    <property type="entry name" value="GH18_1"/>
    <property type="match status" value="1"/>
</dbReference>
<dbReference type="FunFam" id="3.10.50.10:FF:000006">
    <property type="entry name" value="Chitobiase, di-N-acetyl"/>
    <property type="match status" value="1"/>
</dbReference>
<dbReference type="CDD" id="cd02875">
    <property type="entry name" value="GH18_chitobiase"/>
    <property type="match status" value="1"/>
</dbReference>
<dbReference type="OrthoDB" id="73875at2759"/>
<dbReference type="SMART" id="SM00636">
    <property type="entry name" value="Glyco_18"/>
    <property type="match status" value="1"/>
</dbReference>
<dbReference type="SUPFAM" id="SSF51445">
    <property type="entry name" value="(Trans)glycosidases"/>
    <property type="match status" value="1"/>
</dbReference>
<keyword evidence="6" id="KW-0458">Lysosome</keyword>
<dbReference type="PANTHER" id="PTHR46290:SF1">
    <property type="entry name" value="DI-N-ACETYLCHITOBIASE"/>
    <property type="match status" value="1"/>
</dbReference>
<evidence type="ECO:0000256" key="7">
    <source>
        <dbReference type="ARBA" id="ARBA00023295"/>
    </source>
</evidence>
<dbReference type="Gene3D" id="3.20.20.80">
    <property type="entry name" value="Glycosidases"/>
    <property type="match status" value="1"/>
</dbReference>
<accession>A0A8J6F9W6</accession>
<dbReference type="FunFam" id="3.20.20.80:FF:000250">
    <property type="entry name" value="Probable di-N-acetylchitobiase 1"/>
    <property type="match status" value="1"/>
</dbReference>
<dbReference type="InterPro" id="IPR029070">
    <property type="entry name" value="Chitinase_insertion_sf"/>
</dbReference>
<keyword evidence="14" id="KW-1185">Reference proteome</keyword>
<dbReference type="GO" id="GO:0006032">
    <property type="term" value="P:chitin catabolic process"/>
    <property type="evidence" value="ECO:0007669"/>
    <property type="project" value="UniProtKB-ARBA"/>
</dbReference>
<evidence type="ECO:0000256" key="11">
    <source>
        <dbReference type="SAM" id="SignalP"/>
    </source>
</evidence>
<dbReference type="InterPro" id="IPR047898">
    <property type="entry name" value="DIAC_cat"/>
</dbReference>
<evidence type="ECO:0000256" key="1">
    <source>
        <dbReference type="ARBA" id="ARBA00004371"/>
    </source>
</evidence>
<comment type="subcellular location">
    <subcellularLocation>
        <location evidence="1">Lysosome</location>
    </subcellularLocation>
</comment>
<evidence type="ECO:0000256" key="5">
    <source>
        <dbReference type="ARBA" id="ARBA00023180"/>
    </source>
</evidence>
<reference evidence="13" key="1">
    <citation type="thesis" date="2020" institute="ProQuest LLC" country="789 East Eisenhower Parkway, Ann Arbor, MI, USA">
        <title>Comparative Genomics and Chromosome Evolution.</title>
        <authorList>
            <person name="Mudd A.B."/>
        </authorList>
    </citation>
    <scope>NUCLEOTIDE SEQUENCE</scope>
    <source>
        <strain evidence="13">HN-11 Male</strain>
        <tissue evidence="13">Kidney and liver</tissue>
    </source>
</reference>
<dbReference type="GO" id="GO:0009313">
    <property type="term" value="P:oligosaccharide catabolic process"/>
    <property type="evidence" value="ECO:0007669"/>
    <property type="project" value="TreeGrafter"/>
</dbReference>
<evidence type="ECO:0000256" key="6">
    <source>
        <dbReference type="ARBA" id="ARBA00023228"/>
    </source>
</evidence>
<dbReference type="InterPro" id="IPR001579">
    <property type="entry name" value="Glyco_hydro_18_chit_AS"/>
</dbReference>
<keyword evidence="7" id="KW-0326">Glycosidase</keyword>
<evidence type="ECO:0000313" key="13">
    <source>
        <dbReference type="EMBL" id="KAG9482940.1"/>
    </source>
</evidence>
<keyword evidence="5" id="KW-0325">Glycoprotein</keyword>
<dbReference type="Proteomes" id="UP000770717">
    <property type="component" value="Unassembled WGS sequence"/>
</dbReference>
<protein>
    <recommendedName>
        <fullName evidence="9">Di-N-acetylchitobiase</fullName>
    </recommendedName>
</protein>
<evidence type="ECO:0000313" key="14">
    <source>
        <dbReference type="Proteomes" id="UP000770717"/>
    </source>
</evidence>
<dbReference type="InterPro" id="IPR017853">
    <property type="entry name" value="GH"/>
</dbReference>
<dbReference type="GO" id="GO:0005764">
    <property type="term" value="C:lysosome"/>
    <property type="evidence" value="ECO:0007669"/>
    <property type="project" value="UniProtKB-SubCell"/>
</dbReference>
<dbReference type="InterPro" id="IPR001223">
    <property type="entry name" value="Glyco_hydro18_cat"/>
</dbReference>
<feature type="domain" description="GH18" evidence="12">
    <location>
        <begin position="24"/>
        <end position="372"/>
    </location>
</feature>
<dbReference type="AlphaFoldDB" id="A0A8J6F9W6"/>
<proteinExistence type="inferred from homology"/>
<feature type="signal peptide" evidence="11">
    <location>
        <begin position="1"/>
        <end position="31"/>
    </location>
</feature>
<comment type="caution">
    <text evidence="13">The sequence shown here is derived from an EMBL/GenBank/DDBJ whole genome shotgun (WGS) entry which is preliminary data.</text>
</comment>
<feature type="chain" id="PRO_5035209471" description="Di-N-acetylchitobiase" evidence="11">
    <location>
        <begin position="32"/>
        <end position="372"/>
    </location>
</feature>
<keyword evidence="4" id="KW-0378">Hydrolase</keyword>
<dbReference type="GO" id="GO:0004568">
    <property type="term" value="F:chitinase activity"/>
    <property type="evidence" value="ECO:0007669"/>
    <property type="project" value="UniProtKB-ARBA"/>
</dbReference>
<evidence type="ECO:0000256" key="9">
    <source>
        <dbReference type="ARBA" id="ARBA00074174"/>
    </source>
</evidence>
<dbReference type="Pfam" id="PF00704">
    <property type="entry name" value="Glyco_hydro_18"/>
    <property type="match status" value="1"/>
</dbReference>
<dbReference type="PANTHER" id="PTHR46290">
    <property type="entry name" value="DI-N-ACETYLCHITOBIASE"/>
    <property type="match status" value="1"/>
</dbReference>
<organism evidence="13 14">
    <name type="scientific">Eleutherodactylus coqui</name>
    <name type="common">Puerto Rican coqui</name>
    <dbReference type="NCBI Taxonomy" id="57060"/>
    <lineage>
        <taxon>Eukaryota</taxon>
        <taxon>Metazoa</taxon>
        <taxon>Chordata</taxon>
        <taxon>Craniata</taxon>
        <taxon>Vertebrata</taxon>
        <taxon>Euteleostomi</taxon>
        <taxon>Amphibia</taxon>
        <taxon>Batrachia</taxon>
        <taxon>Anura</taxon>
        <taxon>Neobatrachia</taxon>
        <taxon>Hyloidea</taxon>
        <taxon>Eleutherodactylidae</taxon>
        <taxon>Eleutherodactylinae</taxon>
        <taxon>Eleutherodactylus</taxon>
        <taxon>Eleutherodactylus</taxon>
    </lineage>
</organism>
<comment type="function">
    <text evidence="8">Involved in the degradation of asparagine-linked glycoproteins. Hydrolyze of N-acetyl-beta-D-glucosamine (1-4)N-acetylglucosamine chitobiose core from the reducing end of the bond, it requires prior cleavage by glycosylasparaginase.</text>
</comment>
<evidence type="ECO:0000256" key="8">
    <source>
        <dbReference type="ARBA" id="ARBA00055477"/>
    </source>
</evidence>
<dbReference type="PROSITE" id="PS51910">
    <property type="entry name" value="GH18_2"/>
    <property type="match status" value="1"/>
</dbReference>
<comment type="similarity">
    <text evidence="2 10">Belongs to the glycosyl hydrolase 18 family.</text>
</comment>
<dbReference type="InterPro" id="IPR051887">
    <property type="entry name" value="GH18_Domain-Containing"/>
</dbReference>
<evidence type="ECO:0000256" key="10">
    <source>
        <dbReference type="RuleBase" id="RU004453"/>
    </source>
</evidence>
<gene>
    <name evidence="13" type="ORF">GDO78_009086</name>
</gene>
<evidence type="ECO:0000256" key="2">
    <source>
        <dbReference type="ARBA" id="ARBA00009336"/>
    </source>
</evidence>
<dbReference type="EMBL" id="WNTK01000005">
    <property type="protein sequence ID" value="KAG9482940.1"/>
    <property type="molecule type" value="Genomic_DNA"/>
</dbReference>
<dbReference type="Gene3D" id="3.10.50.10">
    <property type="match status" value="1"/>
</dbReference>